<dbReference type="EMBL" id="VEPZ02001716">
    <property type="protein sequence ID" value="KAE8662179.1"/>
    <property type="molecule type" value="Genomic_DNA"/>
</dbReference>
<evidence type="ECO:0000313" key="2">
    <source>
        <dbReference type="EMBL" id="KAE8662179.1"/>
    </source>
</evidence>
<feature type="compositionally biased region" description="Basic and acidic residues" evidence="1">
    <location>
        <begin position="154"/>
        <end position="169"/>
    </location>
</feature>
<comment type="caution">
    <text evidence="2">The sequence shown here is derived from an EMBL/GenBank/DDBJ whole genome shotgun (WGS) entry which is preliminary data.</text>
</comment>
<gene>
    <name evidence="2" type="ORF">F3Y22_tig00113719pilonHSYRG00152</name>
</gene>
<dbReference type="PANTHER" id="PTHR34056:SF3">
    <property type="entry name" value="OS07G0557700 PROTEIN"/>
    <property type="match status" value="1"/>
</dbReference>
<sequence>MANTFLSQSVSGQDQPLKGGDYSSPNTVPALPAEVQAQVCQLDLYALEVSALAPAAPELPMMPDDSQKCVNTLQKALVSKRVRIPQPNASCDAIVCFCGIRLHQISSLSCPAAFNVSGLRNATPTAAVKNLERDCRDSSYAGCTKCMGSLQKANTERTGARRATERPSDQDVQQRLPADGADMAPHTQQNGVHTNRIGRAPGHNVHRAPSRVKLQPGSIEHAVSRRFSPVRECPVVSTATGVFHVRCFVTHRFGLAVWVAPLSCEVAIEWDCAFCHFLIALFSSGNVGDPRKVVELSDN</sequence>
<feature type="compositionally biased region" description="Polar residues" evidence="1">
    <location>
        <begin position="1"/>
        <end position="14"/>
    </location>
</feature>
<organism evidence="2 3">
    <name type="scientific">Hibiscus syriacus</name>
    <name type="common">Rose of Sharon</name>
    <dbReference type="NCBI Taxonomy" id="106335"/>
    <lineage>
        <taxon>Eukaryota</taxon>
        <taxon>Viridiplantae</taxon>
        <taxon>Streptophyta</taxon>
        <taxon>Embryophyta</taxon>
        <taxon>Tracheophyta</taxon>
        <taxon>Spermatophyta</taxon>
        <taxon>Magnoliopsida</taxon>
        <taxon>eudicotyledons</taxon>
        <taxon>Gunneridae</taxon>
        <taxon>Pentapetalae</taxon>
        <taxon>rosids</taxon>
        <taxon>malvids</taxon>
        <taxon>Malvales</taxon>
        <taxon>Malvaceae</taxon>
        <taxon>Malvoideae</taxon>
        <taxon>Hibiscus</taxon>
    </lineage>
</organism>
<keyword evidence="3" id="KW-1185">Reference proteome</keyword>
<dbReference type="Proteomes" id="UP000436088">
    <property type="component" value="Unassembled WGS sequence"/>
</dbReference>
<protein>
    <submittedName>
        <fullName evidence="2">Equilibrative nucleotide transporter 3-like</fullName>
    </submittedName>
</protein>
<reference evidence="2" key="1">
    <citation type="submission" date="2019-09" db="EMBL/GenBank/DDBJ databases">
        <title>Draft genome information of white flower Hibiscus syriacus.</title>
        <authorList>
            <person name="Kim Y.-M."/>
        </authorList>
    </citation>
    <scope>NUCLEOTIDE SEQUENCE [LARGE SCALE GENOMIC DNA]</scope>
    <source>
        <strain evidence="2">YM2019G1</strain>
    </source>
</reference>
<evidence type="ECO:0000313" key="3">
    <source>
        <dbReference type="Proteomes" id="UP000436088"/>
    </source>
</evidence>
<dbReference type="InterPro" id="IPR040376">
    <property type="entry name" value="At4g28100-like"/>
</dbReference>
<feature type="region of interest" description="Disordered" evidence="1">
    <location>
        <begin position="1"/>
        <end position="25"/>
    </location>
</feature>
<dbReference type="AlphaFoldDB" id="A0A6A2XUX4"/>
<dbReference type="PANTHER" id="PTHR34056">
    <property type="entry name" value="GPI-ANCHORED PROTEIN"/>
    <property type="match status" value="1"/>
</dbReference>
<proteinExistence type="predicted"/>
<feature type="region of interest" description="Disordered" evidence="1">
    <location>
        <begin position="154"/>
        <end position="173"/>
    </location>
</feature>
<accession>A0A6A2XUX4</accession>
<name>A0A6A2XUX4_HIBSY</name>
<evidence type="ECO:0000256" key="1">
    <source>
        <dbReference type="SAM" id="MobiDB-lite"/>
    </source>
</evidence>